<keyword evidence="4" id="KW-1185">Reference proteome</keyword>
<keyword evidence="1" id="KW-1133">Transmembrane helix</keyword>
<evidence type="ECO:0000313" key="4">
    <source>
        <dbReference type="Proteomes" id="UP000644115"/>
    </source>
</evidence>
<keyword evidence="2" id="KW-0732">Signal</keyword>
<organism evidence="3 4">
    <name type="scientific">Lentihominibacter faecis</name>
    <dbReference type="NCBI Taxonomy" id="2764712"/>
    <lineage>
        <taxon>Bacteria</taxon>
        <taxon>Bacillati</taxon>
        <taxon>Bacillota</taxon>
        <taxon>Clostridia</taxon>
        <taxon>Peptostreptococcales</taxon>
        <taxon>Anaerovoracaceae</taxon>
        <taxon>Lentihominibacter</taxon>
    </lineage>
</organism>
<dbReference type="NCBIfam" id="TIGR01167">
    <property type="entry name" value="LPXTG_anchor"/>
    <property type="match status" value="1"/>
</dbReference>
<keyword evidence="1" id="KW-0472">Membrane</keyword>
<name>A0A923NCH9_9FIRM</name>
<accession>A0A923NCH9</accession>
<feature type="signal peptide" evidence="2">
    <location>
        <begin position="1"/>
        <end position="25"/>
    </location>
</feature>
<dbReference type="EMBL" id="JACRWC010000054">
    <property type="protein sequence ID" value="MBC5999187.1"/>
    <property type="molecule type" value="Genomic_DNA"/>
</dbReference>
<reference evidence="3" key="1">
    <citation type="submission" date="2020-08" db="EMBL/GenBank/DDBJ databases">
        <authorList>
            <person name="Liu C."/>
            <person name="Sun Q."/>
        </authorList>
    </citation>
    <scope>NUCLEOTIDE SEQUENCE</scope>
    <source>
        <strain evidence="3">BX16</strain>
    </source>
</reference>
<keyword evidence="1" id="KW-0812">Transmembrane</keyword>
<evidence type="ECO:0000256" key="1">
    <source>
        <dbReference type="SAM" id="Phobius"/>
    </source>
</evidence>
<sequence length="517" mass="53887">MKHKIIPMIVCLMLCVALMPAAAYADNAKTTPAEPPGIWTDHAAAAFAGGSGTAEDPYQIATPQQMAKLAADINSGDESKKHSGEHFKLTADLNLSAHRWIPIGSGDLSLRHYNFSGYFDGNGKTITGLYVDESQSGFCGGLFGIVYGYEIKHLTVKDAYVKKDAKNSYDYGKIGILVGAAWGSKGSEINIKDCSVSGTVESKGNYTGGLVGDSHRGIYENCTADVKVTGSHSTGGFVGQDDFGTYKNCAARGDVSGAKTVGGFAGFLSDESQVNRCAAFGKVTASGNTAGGFVGMITHLGTISNCAAFGDVVSTVEGVEPQAGGFTGYIQHSTISNSHAAGTITVASSRYKAGGFAGETYYDTGEFHSSSFDIEKNAGLQAIGGETPADTDGVETVPTQTVKTNICKDYYGKHILKAVAERPATCTEDGHEAYWKCENCGLLFADENGTQQIEKPEVIPATGAEDPGTGEAAAAPAKDNADKFAETGDDSNVVLYGILALLAAGGAAGMLYRKRKA</sequence>
<dbReference type="AlphaFoldDB" id="A0A923NCH9"/>
<protein>
    <submittedName>
        <fullName evidence="3">LPXTG cell wall anchor domain-containing protein</fullName>
    </submittedName>
</protein>
<feature type="transmembrane region" description="Helical" evidence="1">
    <location>
        <begin position="493"/>
        <end position="512"/>
    </location>
</feature>
<evidence type="ECO:0000313" key="3">
    <source>
        <dbReference type="EMBL" id="MBC5999187.1"/>
    </source>
</evidence>
<comment type="caution">
    <text evidence="3">The sequence shown here is derived from an EMBL/GenBank/DDBJ whole genome shotgun (WGS) entry which is preliminary data.</text>
</comment>
<dbReference type="RefSeq" id="WP_249286649.1">
    <property type="nucleotide sequence ID" value="NZ_JACRWC010000054.1"/>
</dbReference>
<dbReference type="Gene3D" id="2.160.20.110">
    <property type="match status" value="1"/>
</dbReference>
<dbReference type="Proteomes" id="UP000644115">
    <property type="component" value="Unassembled WGS sequence"/>
</dbReference>
<evidence type="ECO:0000256" key="2">
    <source>
        <dbReference type="SAM" id="SignalP"/>
    </source>
</evidence>
<feature type="chain" id="PRO_5037157620" evidence="2">
    <location>
        <begin position="26"/>
        <end position="517"/>
    </location>
</feature>
<proteinExistence type="predicted"/>
<gene>
    <name evidence="3" type="ORF">H8876_04150</name>
</gene>